<dbReference type="Pfam" id="PF14106">
    <property type="entry name" value="DUF4279"/>
    <property type="match status" value="1"/>
</dbReference>
<dbReference type="AlphaFoldDB" id="A0A3B1A399"/>
<reference evidence="1" key="1">
    <citation type="submission" date="2018-06" db="EMBL/GenBank/DDBJ databases">
        <authorList>
            <person name="Zhirakovskaya E."/>
        </authorList>
    </citation>
    <scope>NUCLEOTIDE SEQUENCE</scope>
</reference>
<dbReference type="EMBL" id="UOFR01000074">
    <property type="protein sequence ID" value="VAX00236.1"/>
    <property type="molecule type" value="Genomic_DNA"/>
</dbReference>
<organism evidence="1">
    <name type="scientific">hydrothermal vent metagenome</name>
    <dbReference type="NCBI Taxonomy" id="652676"/>
    <lineage>
        <taxon>unclassified sequences</taxon>
        <taxon>metagenomes</taxon>
        <taxon>ecological metagenomes</taxon>
    </lineage>
</organism>
<dbReference type="InterPro" id="IPR025459">
    <property type="entry name" value="DUF4279"/>
</dbReference>
<protein>
    <recommendedName>
        <fullName evidence="2">DUF4279 domain-containing protein</fullName>
    </recommendedName>
</protein>
<name>A0A3B1A399_9ZZZZ</name>
<sequence>MAANKGRAYFGLSGYHFDPEQVTKFIGLEPTSINDAGMRGSLDKPVISSWEFSTGTITSDTEELDIYKLIDDEILKKIEPAKDKIIEICKSQNLSPRIGVELTLSTDKDETSPDVGFGARVIKFCSEIGAFINIDYKLSDRV</sequence>
<accession>A0A3B1A399</accession>
<gene>
    <name evidence="1" type="ORF">MNBD_GAMMA21-2475</name>
</gene>
<evidence type="ECO:0008006" key="2">
    <source>
        <dbReference type="Google" id="ProtNLM"/>
    </source>
</evidence>
<evidence type="ECO:0000313" key="1">
    <source>
        <dbReference type="EMBL" id="VAX00236.1"/>
    </source>
</evidence>
<proteinExistence type="predicted"/>